<keyword evidence="8 12" id="KW-0812">Transmembrane</keyword>
<evidence type="ECO:0000256" key="10">
    <source>
        <dbReference type="ARBA" id="ARBA00022989"/>
    </source>
</evidence>
<dbReference type="InterPro" id="IPR003400">
    <property type="entry name" value="ExbD"/>
</dbReference>
<keyword evidence="9 12" id="KW-0653">Protein transport</keyword>
<keyword evidence="10 13" id="KW-1133">Transmembrane helix</keyword>
<name>A0A2D2CXG1_METT3</name>
<comment type="function">
    <text evidence="1">Involved in the TonB-dependent energy-dependent transport of various receptor-bound substrates.</text>
</comment>
<gene>
    <name evidence="14" type="ORF">CQW49_05410</name>
</gene>
<proteinExistence type="inferred from homology"/>
<evidence type="ECO:0000256" key="3">
    <source>
        <dbReference type="ARBA" id="ARBA00005811"/>
    </source>
</evidence>
<evidence type="ECO:0000313" key="15">
    <source>
        <dbReference type="Proteomes" id="UP000230709"/>
    </source>
</evidence>
<dbReference type="KEGG" id="mtw:CQW49_05410"/>
<accession>A0A2D2CXG1</accession>
<dbReference type="PANTHER" id="PTHR30558">
    <property type="entry name" value="EXBD MEMBRANE COMPONENT OF PMF-DRIVEN MACROMOLECULE IMPORT SYSTEM"/>
    <property type="match status" value="1"/>
</dbReference>
<reference evidence="15" key="1">
    <citation type="submission" date="2017-10" db="EMBL/GenBank/DDBJ databases">
        <title>Completed PacBio SMRT sequence of Methylosinus trichosporium OB3b reveals presence of a third large plasmid.</title>
        <authorList>
            <person name="Charles T.C."/>
            <person name="Lynch M.D.J."/>
            <person name="Heil J.R."/>
            <person name="Cheng J."/>
        </authorList>
    </citation>
    <scope>NUCLEOTIDE SEQUENCE [LARGE SCALE GENOMIC DNA]</scope>
    <source>
        <strain evidence="15">OB3b</strain>
    </source>
</reference>
<comment type="subunit">
    <text evidence="4">The accessory proteins ExbB and ExbD seem to form a complex with TonB.</text>
</comment>
<keyword evidence="6" id="KW-1003">Cell membrane</keyword>
<dbReference type="Pfam" id="PF02472">
    <property type="entry name" value="ExbD"/>
    <property type="match status" value="1"/>
</dbReference>
<evidence type="ECO:0000256" key="2">
    <source>
        <dbReference type="ARBA" id="ARBA00004249"/>
    </source>
</evidence>
<dbReference type="PANTHER" id="PTHR30558:SF12">
    <property type="entry name" value="BIOPOLYMER TRANSPORT PROTEIN EXBD"/>
    <property type="match status" value="1"/>
</dbReference>
<keyword evidence="15" id="KW-1185">Reference proteome</keyword>
<evidence type="ECO:0000313" key="14">
    <source>
        <dbReference type="EMBL" id="ATQ67394.1"/>
    </source>
</evidence>
<keyword evidence="7" id="KW-0997">Cell inner membrane</keyword>
<protein>
    <submittedName>
        <fullName evidence="14">Biopolymer transporter ExbD</fullName>
    </submittedName>
</protein>
<comment type="subcellular location">
    <subcellularLocation>
        <location evidence="2">Cell inner membrane</location>
        <topology evidence="2">Single-pass type II membrane protein</topology>
    </subcellularLocation>
    <subcellularLocation>
        <location evidence="12">Cell membrane</location>
        <topology evidence="12">Single-pass type II membrane protein</topology>
    </subcellularLocation>
</comment>
<dbReference type="GO" id="GO:0022857">
    <property type="term" value="F:transmembrane transporter activity"/>
    <property type="evidence" value="ECO:0007669"/>
    <property type="project" value="InterPro"/>
</dbReference>
<dbReference type="RefSeq" id="WP_003608813.1">
    <property type="nucleotide sequence ID" value="NZ_ADVE02000001.1"/>
</dbReference>
<dbReference type="GO" id="GO:0005886">
    <property type="term" value="C:plasma membrane"/>
    <property type="evidence" value="ECO:0007669"/>
    <property type="project" value="UniProtKB-SubCell"/>
</dbReference>
<comment type="similarity">
    <text evidence="3 12">Belongs to the ExbD/TolR family.</text>
</comment>
<evidence type="ECO:0000256" key="11">
    <source>
        <dbReference type="ARBA" id="ARBA00023136"/>
    </source>
</evidence>
<organism evidence="14 15">
    <name type="scientific">Methylosinus trichosporium (strain ATCC 35070 / NCIMB 11131 / UNIQEM 75 / OB3b)</name>
    <dbReference type="NCBI Taxonomy" id="595536"/>
    <lineage>
        <taxon>Bacteria</taxon>
        <taxon>Pseudomonadati</taxon>
        <taxon>Pseudomonadota</taxon>
        <taxon>Alphaproteobacteria</taxon>
        <taxon>Hyphomicrobiales</taxon>
        <taxon>Methylocystaceae</taxon>
        <taxon>Methylosinus</taxon>
    </lineage>
</organism>
<dbReference type="GO" id="GO:0015031">
    <property type="term" value="P:protein transport"/>
    <property type="evidence" value="ECO:0007669"/>
    <property type="project" value="UniProtKB-KW"/>
</dbReference>
<evidence type="ECO:0000256" key="7">
    <source>
        <dbReference type="ARBA" id="ARBA00022519"/>
    </source>
</evidence>
<sequence>MDDKSFESINVVPLVDIMLVLLTIVLTTASFISSGRIPVSLPQVTKADIEKRKDTIIEISGEGQIFLEGKAVSKDALEQQLSATTAQNGVLIRADRSIRFQSFVDVADVLKRLKITKVAVQTESARK</sequence>
<evidence type="ECO:0000256" key="1">
    <source>
        <dbReference type="ARBA" id="ARBA00003540"/>
    </source>
</evidence>
<evidence type="ECO:0000256" key="4">
    <source>
        <dbReference type="ARBA" id="ARBA00011471"/>
    </source>
</evidence>
<dbReference type="Gene3D" id="3.30.420.270">
    <property type="match status" value="1"/>
</dbReference>
<keyword evidence="11 13" id="KW-0472">Membrane</keyword>
<evidence type="ECO:0000256" key="8">
    <source>
        <dbReference type="ARBA" id="ARBA00022692"/>
    </source>
</evidence>
<evidence type="ECO:0000256" key="13">
    <source>
        <dbReference type="SAM" id="Phobius"/>
    </source>
</evidence>
<dbReference type="EMBL" id="CP023737">
    <property type="protein sequence ID" value="ATQ67394.1"/>
    <property type="molecule type" value="Genomic_DNA"/>
</dbReference>
<dbReference type="Proteomes" id="UP000230709">
    <property type="component" value="Chromosome"/>
</dbReference>
<evidence type="ECO:0000256" key="5">
    <source>
        <dbReference type="ARBA" id="ARBA00022448"/>
    </source>
</evidence>
<evidence type="ECO:0000256" key="6">
    <source>
        <dbReference type="ARBA" id="ARBA00022475"/>
    </source>
</evidence>
<evidence type="ECO:0000256" key="12">
    <source>
        <dbReference type="RuleBase" id="RU003879"/>
    </source>
</evidence>
<feature type="transmembrane region" description="Helical" evidence="13">
    <location>
        <begin position="12"/>
        <end position="32"/>
    </location>
</feature>
<evidence type="ECO:0000256" key="9">
    <source>
        <dbReference type="ARBA" id="ARBA00022927"/>
    </source>
</evidence>
<keyword evidence="5 12" id="KW-0813">Transport</keyword>
<dbReference type="AlphaFoldDB" id="A0A2D2CXG1"/>
<dbReference type="STRING" id="595536.GCA_000178815_04076"/>